<dbReference type="InterPro" id="IPR013530">
    <property type="entry name" value="PAD_C"/>
</dbReference>
<feature type="signal peptide" evidence="1">
    <location>
        <begin position="1"/>
        <end position="24"/>
    </location>
</feature>
<dbReference type="GO" id="GO:0005509">
    <property type="term" value="F:calcium ion binding"/>
    <property type="evidence" value="ECO:0007669"/>
    <property type="project" value="InterPro"/>
</dbReference>
<dbReference type="GO" id="GO:0004668">
    <property type="term" value="F:protein-arginine deiminase activity"/>
    <property type="evidence" value="ECO:0007669"/>
    <property type="project" value="InterPro"/>
</dbReference>
<evidence type="ECO:0000313" key="3">
    <source>
        <dbReference type="EMBL" id="KAH7312730.1"/>
    </source>
</evidence>
<keyword evidence="1" id="KW-0732">Signal</keyword>
<comment type="caution">
    <text evidence="3">The sequence shown here is derived from an EMBL/GenBank/DDBJ whole genome shotgun (WGS) entry which is preliminary data.</text>
</comment>
<feature type="chain" id="PRO_5035446317" description="Protein-arginine deiminase C-terminal domain-containing protein" evidence="1">
    <location>
        <begin position="25"/>
        <end position="612"/>
    </location>
</feature>
<organism evidence="3 4">
    <name type="scientific">Stachybotrys elegans</name>
    <dbReference type="NCBI Taxonomy" id="80388"/>
    <lineage>
        <taxon>Eukaryota</taxon>
        <taxon>Fungi</taxon>
        <taxon>Dikarya</taxon>
        <taxon>Ascomycota</taxon>
        <taxon>Pezizomycotina</taxon>
        <taxon>Sordariomycetes</taxon>
        <taxon>Hypocreomycetidae</taxon>
        <taxon>Hypocreales</taxon>
        <taxon>Stachybotryaceae</taxon>
        <taxon>Stachybotrys</taxon>
    </lineage>
</organism>
<dbReference type="EMBL" id="JAGPNK010000010">
    <property type="protein sequence ID" value="KAH7312730.1"/>
    <property type="molecule type" value="Genomic_DNA"/>
</dbReference>
<proteinExistence type="predicted"/>
<evidence type="ECO:0000313" key="4">
    <source>
        <dbReference type="Proteomes" id="UP000813444"/>
    </source>
</evidence>
<dbReference type="InterPro" id="IPR036556">
    <property type="entry name" value="PAD_central_sf"/>
</dbReference>
<reference evidence="3" key="1">
    <citation type="journal article" date="2021" name="Nat. Commun.">
        <title>Genetic determinants of endophytism in the Arabidopsis root mycobiome.</title>
        <authorList>
            <person name="Mesny F."/>
            <person name="Miyauchi S."/>
            <person name="Thiergart T."/>
            <person name="Pickel B."/>
            <person name="Atanasova L."/>
            <person name="Karlsson M."/>
            <person name="Huettel B."/>
            <person name="Barry K.W."/>
            <person name="Haridas S."/>
            <person name="Chen C."/>
            <person name="Bauer D."/>
            <person name="Andreopoulos W."/>
            <person name="Pangilinan J."/>
            <person name="LaButti K."/>
            <person name="Riley R."/>
            <person name="Lipzen A."/>
            <person name="Clum A."/>
            <person name="Drula E."/>
            <person name="Henrissat B."/>
            <person name="Kohler A."/>
            <person name="Grigoriev I.V."/>
            <person name="Martin F.M."/>
            <person name="Hacquard S."/>
        </authorList>
    </citation>
    <scope>NUCLEOTIDE SEQUENCE</scope>
    <source>
        <strain evidence="3">MPI-CAGE-CH-0235</strain>
    </source>
</reference>
<dbReference type="Proteomes" id="UP000813444">
    <property type="component" value="Unassembled WGS sequence"/>
</dbReference>
<evidence type="ECO:0000256" key="1">
    <source>
        <dbReference type="SAM" id="SignalP"/>
    </source>
</evidence>
<accession>A0A8K0SRE3</accession>
<gene>
    <name evidence="3" type="ORF">B0I35DRAFT_411414</name>
</gene>
<dbReference type="SUPFAM" id="SSF55909">
    <property type="entry name" value="Pentein"/>
    <property type="match status" value="1"/>
</dbReference>
<dbReference type="OrthoDB" id="5102063at2759"/>
<dbReference type="Gene3D" id="3.75.10.10">
    <property type="entry name" value="L-arginine/glycine Amidinotransferase, Chain A"/>
    <property type="match status" value="1"/>
</dbReference>
<name>A0A8K0SRE3_9HYPO</name>
<dbReference type="PANTHER" id="PTHR10837:SF8">
    <property type="entry name" value="PROTEIN-ARGININE DEIMINASE"/>
    <property type="match status" value="1"/>
</dbReference>
<protein>
    <recommendedName>
        <fullName evidence="2">Protein-arginine deiminase C-terminal domain-containing protein</fullName>
    </recommendedName>
</protein>
<dbReference type="AlphaFoldDB" id="A0A8K0SRE3"/>
<evidence type="ECO:0000259" key="2">
    <source>
        <dbReference type="Pfam" id="PF03068"/>
    </source>
</evidence>
<dbReference type="Pfam" id="PF03068">
    <property type="entry name" value="PAD"/>
    <property type="match status" value="1"/>
</dbReference>
<keyword evidence="4" id="KW-1185">Reference proteome</keyword>
<dbReference type="PANTHER" id="PTHR10837">
    <property type="entry name" value="PEPTIDYLARGININE DEIMINASE"/>
    <property type="match status" value="1"/>
</dbReference>
<sequence>MVQLSRHQLLGLALAISQCSVVFSATILADTNRDGVVDVTGDSDVEGKQTWTQDRGALFLPNIGDTDRRCSQALDAGTPDTQLDDCHDASDNVLRNPLYLAPVRTLADGSLSSTASGSINITDQTAAEFVRIFVKEQRGWTFVGPDHTFDAEALRGGLELGVDARDIRRPGGWDGRATLALTVTDGDNISVDTVAMRVAPVLTHHHLQQAERVFASFEFGWDEESDLVHTQYMADLGAHAKEAGIAEPLHVFNQYDRWTQDFMEPGYASIPGPEGPVAIRISIRSAQPRLAGRQVFTDLREDGVGAIQHPPTNYSSTLESTGNVETIPPYTHNGTSFPAGRVIIGEWDGLRPTTYDFFVAQEVQMPLLLDTSWLYVGHVDEFLQFLPSDNERGWILMADDPMAGLAVLKKASAAGHGGVRAVSRPDGLYCVSRSSIDEELAGEKFEEDQIMSKSRIDDNIQRIKEATGLTDEEIFRVPALFYREIQWPEQGCNDPLRDSRTQHRPPQGLDIVDAAGPRLLRVRRRQYTESPVIARWPGAINGVVLSDNYVLAPDPWGPIIDGRDILKEAVSAAYKEAGHTVNYMDDYFTHHLFGGEVHCGSNTWRKMDTPWW</sequence>
<dbReference type="InterPro" id="IPR004303">
    <property type="entry name" value="PAD"/>
</dbReference>
<dbReference type="GO" id="GO:0005737">
    <property type="term" value="C:cytoplasm"/>
    <property type="evidence" value="ECO:0007669"/>
    <property type="project" value="InterPro"/>
</dbReference>
<feature type="domain" description="Protein-arginine deiminase C-terminal" evidence="2">
    <location>
        <begin position="189"/>
        <end position="612"/>
    </location>
</feature>
<dbReference type="SUPFAM" id="SSF110083">
    <property type="entry name" value="Peptidylarginine deiminase Pad4, middle domain"/>
    <property type="match status" value="1"/>
</dbReference>